<dbReference type="Proteomes" id="UP000027238">
    <property type="component" value="Unassembled WGS sequence"/>
</dbReference>
<dbReference type="InterPro" id="IPR000210">
    <property type="entry name" value="BTB/POZ_dom"/>
</dbReference>
<dbReference type="HOGENOM" id="CLU_1133514_0_0_1"/>
<accession>A0A066XEB9</accession>
<comment type="caution">
    <text evidence="2">The sequence shown here is derived from an EMBL/GenBank/DDBJ whole genome shotgun (WGS) entry which is preliminary data.</text>
</comment>
<dbReference type="PANTHER" id="PTHR47843">
    <property type="entry name" value="BTB DOMAIN-CONTAINING PROTEIN-RELATED"/>
    <property type="match status" value="1"/>
</dbReference>
<organism evidence="2 3">
    <name type="scientific">Colletotrichum sublineola</name>
    <name type="common">Sorghum anthracnose fungus</name>
    <dbReference type="NCBI Taxonomy" id="1173701"/>
    <lineage>
        <taxon>Eukaryota</taxon>
        <taxon>Fungi</taxon>
        <taxon>Dikarya</taxon>
        <taxon>Ascomycota</taxon>
        <taxon>Pezizomycotina</taxon>
        <taxon>Sordariomycetes</taxon>
        <taxon>Hypocreomycetidae</taxon>
        <taxon>Glomerellales</taxon>
        <taxon>Glomerellaceae</taxon>
        <taxon>Colletotrichum</taxon>
        <taxon>Colletotrichum graminicola species complex</taxon>
    </lineage>
</organism>
<dbReference type="EMBL" id="JMSE01001162">
    <property type="protein sequence ID" value="KDN64091.1"/>
    <property type="molecule type" value="Genomic_DNA"/>
</dbReference>
<protein>
    <recommendedName>
        <fullName evidence="1">BTB domain-containing protein</fullName>
    </recommendedName>
</protein>
<feature type="domain" description="BTB" evidence="1">
    <location>
        <begin position="16"/>
        <end position="85"/>
    </location>
</feature>
<reference evidence="3" key="1">
    <citation type="journal article" date="2014" name="Genome Announc.">
        <title>Draft genome sequence of Colletotrichum sublineola, a destructive pathogen of cultivated sorghum.</title>
        <authorList>
            <person name="Baroncelli R."/>
            <person name="Sanz-Martin J.M."/>
            <person name="Rech G.E."/>
            <person name="Sukno S.A."/>
            <person name="Thon M.R."/>
        </authorList>
    </citation>
    <scope>NUCLEOTIDE SEQUENCE [LARGE SCALE GENOMIC DNA]</scope>
    <source>
        <strain evidence="3">TX430BB</strain>
    </source>
</reference>
<gene>
    <name evidence="2" type="ORF">CSUB01_05109</name>
</gene>
<dbReference type="Gene3D" id="3.30.710.10">
    <property type="entry name" value="Potassium Channel Kv1.1, Chain A"/>
    <property type="match status" value="1"/>
</dbReference>
<dbReference type="SUPFAM" id="SSF54695">
    <property type="entry name" value="POZ domain"/>
    <property type="match status" value="1"/>
</dbReference>
<dbReference type="PROSITE" id="PS50097">
    <property type="entry name" value="BTB"/>
    <property type="match status" value="1"/>
</dbReference>
<evidence type="ECO:0000259" key="1">
    <source>
        <dbReference type="PROSITE" id="PS50097"/>
    </source>
</evidence>
<dbReference type="InterPro" id="IPR011333">
    <property type="entry name" value="SKP1/BTB/POZ_sf"/>
</dbReference>
<dbReference type="OMA" id="NTEGCED"/>
<dbReference type="AlphaFoldDB" id="A0A066XEB9"/>
<name>A0A066XEB9_COLSU</name>
<keyword evidence="3" id="KW-1185">Reference proteome</keyword>
<dbReference type="eggNOG" id="ENOG502RITM">
    <property type="taxonomic scope" value="Eukaryota"/>
</dbReference>
<evidence type="ECO:0000313" key="2">
    <source>
        <dbReference type="EMBL" id="KDN64091.1"/>
    </source>
</evidence>
<dbReference type="STRING" id="1173701.A0A066XEB9"/>
<sequence>MSPDRKVEMDDIIKSRNIKFVIGEDQVECNVHEAVIVNLSEPLRALVTNGMRESVEARVVREDVEIDTFTKLSQFAYENDYTIIDPDEGLDQDDYYTINQRICKVATGEYTLKTEFASEFVGKSLEEARHGTFGDWHKQFLQPRSHSHEHYMSHVRLYILADRYAVFGLMSLSIQKIRDMLVNNPLDGELFATVWKLLAFIWPRTKPKDELRTLLLGLLLLDLEEATKSPEAANVFANTPEIAAALILMPSAEYWNGISLDSFVINP</sequence>
<dbReference type="OrthoDB" id="9997739at2759"/>
<proteinExistence type="predicted"/>
<dbReference type="PANTHER" id="PTHR47843:SF2">
    <property type="entry name" value="BTB DOMAIN-CONTAINING PROTEIN"/>
    <property type="match status" value="1"/>
</dbReference>
<evidence type="ECO:0000313" key="3">
    <source>
        <dbReference type="Proteomes" id="UP000027238"/>
    </source>
</evidence>